<evidence type="ECO:0000313" key="3">
    <source>
        <dbReference type="Proteomes" id="UP000609879"/>
    </source>
</evidence>
<organism evidence="2 3">
    <name type="scientific">Paractinoplanes deccanensis</name>
    <dbReference type="NCBI Taxonomy" id="113561"/>
    <lineage>
        <taxon>Bacteria</taxon>
        <taxon>Bacillati</taxon>
        <taxon>Actinomycetota</taxon>
        <taxon>Actinomycetes</taxon>
        <taxon>Micromonosporales</taxon>
        <taxon>Micromonosporaceae</taxon>
        <taxon>Paractinoplanes</taxon>
    </lineage>
</organism>
<reference evidence="2 3" key="1">
    <citation type="submission" date="2021-01" db="EMBL/GenBank/DDBJ databases">
        <title>Whole genome shotgun sequence of Actinoplanes deccanensis NBRC 13994.</title>
        <authorList>
            <person name="Komaki H."/>
            <person name="Tamura T."/>
        </authorList>
    </citation>
    <scope>NUCLEOTIDE SEQUENCE [LARGE SCALE GENOMIC DNA]</scope>
    <source>
        <strain evidence="2 3">NBRC 13994</strain>
    </source>
</reference>
<gene>
    <name evidence="2" type="ORF">Ade02nite_42360</name>
</gene>
<proteinExistence type="predicted"/>
<sequence>MRLRHPSGRIVHLSCEIAPQAGHAAPASDAGRPANPVGRSASNLPALVRQLDTYGAVRARLGADALGVNLWLPPALAAALAAESRARTRLRAELDARRLEVVTLSGAPFAEGGGEKPGESSAGKPACKPADTSGGKPKPDSIAGASPAGASAGVAPPNSDAAEAAENKADNKAENKAENKADNKAASDKDPDWTDPARREYTLDLARVLLDLLDEDAVRGAVGTIGLGRREGWAEAEDKAAQGILRRLSHGLADLAWQSGRAVRVGFQPAEGDVLDTPEQTVTALSRVDKDRLGICLDLGHCERTWADPAAGIEAVTDAGLAIIEVRVAAVPGATTAKWRAGIRQLFGKQGPLTENLTLISRTPTPDQITNDVTYLLAELAAHGLQPENEPCAAR</sequence>
<feature type="region of interest" description="Disordered" evidence="1">
    <location>
        <begin position="107"/>
        <end position="196"/>
    </location>
</feature>
<feature type="compositionally biased region" description="Basic and acidic residues" evidence="1">
    <location>
        <begin position="165"/>
        <end position="196"/>
    </location>
</feature>
<evidence type="ECO:0000256" key="1">
    <source>
        <dbReference type="SAM" id="MobiDB-lite"/>
    </source>
</evidence>
<protein>
    <recommendedName>
        <fullName evidence="4">Xylose isomerase-like TIM barrel domain-containing protein</fullName>
    </recommendedName>
</protein>
<keyword evidence="3" id="KW-1185">Reference proteome</keyword>
<name>A0ABQ3Y6I2_9ACTN</name>
<dbReference type="Proteomes" id="UP000609879">
    <property type="component" value="Unassembled WGS sequence"/>
</dbReference>
<accession>A0ABQ3Y6I2</accession>
<feature type="compositionally biased region" description="Low complexity" evidence="1">
    <location>
        <begin position="141"/>
        <end position="164"/>
    </location>
</feature>
<dbReference type="EMBL" id="BOMI01000082">
    <property type="protein sequence ID" value="GID75595.1"/>
    <property type="molecule type" value="Genomic_DNA"/>
</dbReference>
<evidence type="ECO:0008006" key="4">
    <source>
        <dbReference type="Google" id="ProtNLM"/>
    </source>
</evidence>
<dbReference type="InterPro" id="IPR036237">
    <property type="entry name" value="Xyl_isomerase-like_sf"/>
</dbReference>
<comment type="caution">
    <text evidence="2">The sequence shown here is derived from an EMBL/GenBank/DDBJ whole genome shotgun (WGS) entry which is preliminary data.</text>
</comment>
<dbReference type="SUPFAM" id="SSF51658">
    <property type="entry name" value="Xylose isomerase-like"/>
    <property type="match status" value="1"/>
</dbReference>
<dbReference type="Gene3D" id="3.20.20.150">
    <property type="entry name" value="Divalent-metal-dependent TIM barrel enzymes"/>
    <property type="match status" value="1"/>
</dbReference>
<evidence type="ECO:0000313" key="2">
    <source>
        <dbReference type="EMBL" id="GID75595.1"/>
    </source>
</evidence>